<evidence type="ECO:0000256" key="1">
    <source>
        <dbReference type="SAM" id="Phobius"/>
    </source>
</evidence>
<keyword evidence="1" id="KW-1133">Transmembrane helix</keyword>
<gene>
    <name evidence="2" type="ORF">AAFF_G00390960</name>
</gene>
<organism evidence="2 3">
    <name type="scientific">Aldrovandia affinis</name>
    <dbReference type="NCBI Taxonomy" id="143900"/>
    <lineage>
        <taxon>Eukaryota</taxon>
        <taxon>Metazoa</taxon>
        <taxon>Chordata</taxon>
        <taxon>Craniata</taxon>
        <taxon>Vertebrata</taxon>
        <taxon>Euteleostomi</taxon>
        <taxon>Actinopterygii</taxon>
        <taxon>Neopterygii</taxon>
        <taxon>Teleostei</taxon>
        <taxon>Notacanthiformes</taxon>
        <taxon>Halosauridae</taxon>
        <taxon>Aldrovandia</taxon>
    </lineage>
</organism>
<name>A0AAD7R671_9TELE</name>
<dbReference type="Proteomes" id="UP001221898">
    <property type="component" value="Unassembled WGS sequence"/>
</dbReference>
<feature type="non-terminal residue" evidence="2">
    <location>
        <position position="107"/>
    </location>
</feature>
<feature type="transmembrane region" description="Helical" evidence="1">
    <location>
        <begin position="28"/>
        <end position="49"/>
    </location>
</feature>
<feature type="transmembrane region" description="Helical" evidence="1">
    <location>
        <begin position="86"/>
        <end position="106"/>
    </location>
</feature>
<feature type="transmembrane region" description="Helical" evidence="1">
    <location>
        <begin position="56"/>
        <end position="74"/>
    </location>
</feature>
<keyword evidence="3" id="KW-1185">Reference proteome</keyword>
<accession>A0AAD7R671</accession>
<dbReference type="AlphaFoldDB" id="A0AAD7R671"/>
<proteinExistence type="predicted"/>
<dbReference type="EMBL" id="JAINUG010000734">
    <property type="protein sequence ID" value="KAJ8362171.1"/>
    <property type="molecule type" value="Genomic_DNA"/>
</dbReference>
<reference evidence="2" key="1">
    <citation type="journal article" date="2023" name="Science">
        <title>Genome structures resolve the early diversification of teleost fishes.</title>
        <authorList>
            <person name="Parey E."/>
            <person name="Louis A."/>
            <person name="Montfort J."/>
            <person name="Bouchez O."/>
            <person name="Roques C."/>
            <person name="Iampietro C."/>
            <person name="Lluch J."/>
            <person name="Castinel A."/>
            <person name="Donnadieu C."/>
            <person name="Desvignes T."/>
            <person name="Floi Bucao C."/>
            <person name="Jouanno E."/>
            <person name="Wen M."/>
            <person name="Mejri S."/>
            <person name="Dirks R."/>
            <person name="Jansen H."/>
            <person name="Henkel C."/>
            <person name="Chen W.J."/>
            <person name="Zahm M."/>
            <person name="Cabau C."/>
            <person name="Klopp C."/>
            <person name="Thompson A.W."/>
            <person name="Robinson-Rechavi M."/>
            <person name="Braasch I."/>
            <person name="Lecointre G."/>
            <person name="Bobe J."/>
            <person name="Postlethwait J.H."/>
            <person name="Berthelot C."/>
            <person name="Roest Crollius H."/>
            <person name="Guiguen Y."/>
        </authorList>
    </citation>
    <scope>NUCLEOTIDE SEQUENCE</scope>
    <source>
        <strain evidence="2">NC1722</strain>
    </source>
</reference>
<keyword evidence="1" id="KW-0472">Membrane</keyword>
<keyword evidence="1" id="KW-0812">Transmembrane</keyword>
<comment type="caution">
    <text evidence="2">The sequence shown here is derived from an EMBL/GenBank/DDBJ whole genome shotgun (WGS) entry which is preliminary data.</text>
</comment>
<protein>
    <submittedName>
        <fullName evidence="2">Uncharacterized protein</fullName>
    </submittedName>
</protein>
<evidence type="ECO:0000313" key="3">
    <source>
        <dbReference type="Proteomes" id="UP001221898"/>
    </source>
</evidence>
<evidence type="ECO:0000313" key="2">
    <source>
        <dbReference type="EMBL" id="KAJ8362171.1"/>
    </source>
</evidence>
<sequence length="107" mass="11760">MDGFNSTAHEINENITDYTSTFDLVTNVIAWITLCIDLPILCWAIFALYHQVKANHVAPVFVINLLISDTFQLIGRPADLIKVSDLATHILGVIMISGIIASVGFMV</sequence>